<keyword evidence="3" id="KW-1185">Reference proteome</keyword>
<dbReference type="Proteomes" id="UP001157006">
    <property type="component" value="Chromosome 4"/>
</dbReference>
<dbReference type="EMBL" id="OX451739">
    <property type="protein sequence ID" value="CAI8607406.1"/>
    <property type="molecule type" value="Genomic_DNA"/>
</dbReference>
<name>A0AAV1AAX5_VICFA</name>
<organism evidence="2 3">
    <name type="scientific">Vicia faba</name>
    <name type="common">Broad bean</name>
    <name type="synonym">Faba vulgaris</name>
    <dbReference type="NCBI Taxonomy" id="3906"/>
    <lineage>
        <taxon>Eukaryota</taxon>
        <taxon>Viridiplantae</taxon>
        <taxon>Streptophyta</taxon>
        <taxon>Embryophyta</taxon>
        <taxon>Tracheophyta</taxon>
        <taxon>Spermatophyta</taxon>
        <taxon>Magnoliopsida</taxon>
        <taxon>eudicotyledons</taxon>
        <taxon>Gunneridae</taxon>
        <taxon>Pentapetalae</taxon>
        <taxon>rosids</taxon>
        <taxon>fabids</taxon>
        <taxon>Fabales</taxon>
        <taxon>Fabaceae</taxon>
        <taxon>Papilionoideae</taxon>
        <taxon>50 kb inversion clade</taxon>
        <taxon>NPAAA clade</taxon>
        <taxon>Hologalegina</taxon>
        <taxon>IRL clade</taxon>
        <taxon>Fabeae</taxon>
        <taxon>Vicia</taxon>
    </lineage>
</organism>
<protein>
    <submittedName>
        <fullName evidence="2">Uncharacterized protein</fullName>
    </submittedName>
</protein>
<dbReference type="AlphaFoldDB" id="A0AAV1AAX5"/>
<keyword evidence="1" id="KW-0175">Coiled coil</keyword>
<proteinExistence type="predicted"/>
<evidence type="ECO:0000313" key="3">
    <source>
        <dbReference type="Proteomes" id="UP001157006"/>
    </source>
</evidence>
<reference evidence="2 3" key="1">
    <citation type="submission" date="2023-01" db="EMBL/GenBank/DDBJ databases">
        <authorList>
            <person name="Kreplak J."/>
        </authorList>
    </citation>
    <scope>NUCLEOTIDE SEQUENCE [LARGE SCALE GENOMIC DNA]</scope>
</reference>
<accession>A0AAV1AAX5</accession>
<feature type="coiled-coil region" evidence="1">
    <location>
        <begin position="130"/>
        <end position="164"/>
    </location>
</feature>
<gene>
    <name evidence="2" type="ORF">VFH_IV036800</name>
</gene>
<evidence type="ECO:0000313" key="2">
    <source>
        <dbReference type="EMBL" id="CAI8607406.1"/>
    </source>
</evidence>
<evidence type="ECO:0000256" key="1">
    <source>
        <dbReference type="SAM" id="Coils"/>
    </source>
</evidence>
<sequence>MKPLVYFAKTDFQHIPLNKLIYHFGVHVKNALELVERRTLTSINPEEVKVTWKSFRYWLETNSRIMESYGLIEAAKKNKTWEEATTKVLLLPAPKPEVVLALKVIPSSSTSDNALAMVNFQPSCSEVKPVINVEKEINGLKETLEKVQETNQHIQERLDKNEEN</sequence>